<dbReference type="EMBL" id="KK198762">
    <property type="protein sequence ID" value="KCW51188.1"/>
    <property type="molecule type" value="Genomic_DNA"/>
</dbReference>
<protein>
    <submittedName>
        <fullName evidence="1">Uncharacterized protein</fullName>
    </submittedName>
</protein>
<reference evidence="1" key="1">
    <citation type="submission" date="2013-07" db="EMBL/GenBank/DDBJ databases">
        <title>The genome of Eucalyptus grandis.</title>
        <authorList>
            <person name="Schmutz J."/>
            <person name="Hayes R."/>
            <person name="Myburg A."/>
            <person name="Tuskan G."/>
            <person name="Grattapaglia D."/>
            <person name="Rokhsar D.S."/>
        </authorList>
    </citation>
    <scope>NUCLEOTIDE SEQUENCE</scope>
    <source>
        <tissue evidence="1">Leaf extractions</tissue>
    </source>
</reference>
<evidence type="ECO:0000313" key="1">
    <source>
        <dbReference type="EMBL" id="KCW51188.1"/>
    </source>
</evidence>
<accession>A0A059ABG6</accession>
<proteinExistence type="predicted"/>
<organism evidence="1">
    <name type="scientific">Eucalyptus grandis</name>
    <name type="common">Flooded gum</name>
    <dbReference type="NCBI Taxonomy" id="71139"/>
    <lineage>
        <taxon>Eukaryota</taxon>
        <taxon>Viridiplantae</taxon>
        <taxon>Streptophyta</taxon>
        <taxon>Embryophyta</taxon>
        <taxon>Tracheophyta</taxon>
        <taxon>Spermatophyta</taxon>
        <taxon>Magnoliopsida</taxon>
        <taxon>eudicotyledons</taxon>
        <taxon>Gunneridae</taxon>
        <taxon>Pentapetalae</taxon>
        <taxon>rosids</taxon>
        <taxon>malvids</taxon>
        <taxon>Myrtales</taxon>
        <taxon>Myrtaceae</taxon>
        <taxon>Myrtoideae</taxon>
        <taxon>Eucalypteae</taxon>
        <taxon>Eucalyptus</taxon>
    </lineage>
</organism>
<dbReference type="Gramene" id="KCW51188">
    <property type="protein sequence ID" value="KCW51188"/>
    <property type="gene ID" value="EUGRSUZ_J00775"/>
</dbReference>
<dbReference type="InParanoid" id="A0A059ABG6"/>
<name>A0A059ABG6_EUCGR</name>
<gene>
    <name evidence="1" type="ORF">EUGRSUZ_J00775</name>
</gene>
<sequence length="66" mass="7905">MLFFLASWRVRSYIKMLLTPTDRLQFNFSIPKGHGKSGSHPAPSSLFTRMMYVWKQREEGRRRRSE</sequence>
<dbReference type="AlphaFoldDB" id="A0A059ABG6"/>